<proteinExistence type="inferred from homology"/>
<evidence type="ECO:0000259" key="15">
    <source>
        <dbReference type="Pfam" id="PF01207"/>
    </source>
</evidence>
<gene>
    <name evidence="16" type="primary">dusB</name>
    <name evidence="16" type="ORF">IAA96_01730</name>
</gene>
<evidence type="ECO:0000256" key="9">
    <source>
        <dbReference type="ARBA" id="ARBA00023002"/>
    </source>
</evidence>
<dbReference type="PANTHER" id="PTHR45846:SF1">
    <property type="entry name" value="TRNA-DIHYDROURIDINE(47) SYNTHASE [NAD(P)(+)]-LIKE"/>
    <property type="match status" value="1"/>
</dbReference>
<dbReference type="EC" id="1.3.1.-" evidence="12"/>
<sequence length="351" mass="37476">MSKTGSLLHPVQIGGLTLPGNLFLAPVAGYSDYAFRSICAEFGASFAFTEMVSAEALVRNSGKTKTLMARARSEKAYAVQLFGADPATVGQAARIVLETTDTDCLDINAGCPVPKIVKTGAGAALTRDPDRLFFVVQAAVNAVQKAAEETARKQVPVTVKIRAGWDASAITWKEAAEAAIQAGAAAVTLHPRTRAQGYEGKADWNLITRLKASAGRKFPAVKIFGSGDLFSPEDAQNMLQETGCDGVMFARGALGNPFIFCQTAALLSGKPVPEISDEERIRAGWREFLLLQEHAGEALACMEMRKRFCAYTKGIGHGAKLRDALVRGKSEAEFRKIFTGAGFSLSGIQTH</sequence>
<keyword evidence="3" id="KW-0820">tRNA-binding</keyword>
<feature type="binding site" evidence="14">
    <location>
        <position position="160"/>
    </location>
    <ligand>
        <name>FMN</name>
        <dbReference type="ChEBI" id="CHEBI:58210"/>
    </ligand>
</feature>
<evidence type="ECO:0000256" key="10">
    <source>
        <dbReference type="ARBA" id="ARBA00048205"/>
    </source>
</evidence>
<dbReference type="InterPro" id="IPR013785">
    <property type="entry name" value="Aldolase_TIM"/>
</dbReference>
<comment type="similarity">
    <text evidence="12">Belongs to the dus family.</text>
</comment>
<evidence type="ECO:0000313" key="16">
    <source>
        <dbReference type="EMBL" id="MBO8449808.1"/>
    </source>
</evidence>
<dbReference type="SUPFAM" id="SSF51395">
    <property type="entry name" value="FMN-linked oxidoreductases"/>
    <property type="match status" value="1"/>
</dbReference>
<evidence type="ECO:0000256" key="7">
    <source>
        <dbReference type="ARBA" id="ARBA00022857"/>
    </source>
</evidence>
<feature type="binding site" evidence="14">
    <location>
        <begin position="250"/>
        <end position="251"/>
    </location>
    <ligand>
        <name>FMN</name>
        <dbReference type="ChEBI" id="CHEBI:58210"/>
    </ligand>
</feature>
<evidence type="ECO:0000256" key="3">
    <source>
        <dbReference type="ARBA" id="ARBA00022555"/>
    </source>
</evidence>
<keyword evidence="4 12" id="KW-0285">Flavoprotein</keyword>
<protein>
    <recommendedName>
        <fullName evidence="12">tRNA-dihydrouridine synthase</fullName>
        <ecNumber evidence="12">1.3.1.-</ecNumber>
    </recommendedName>
</protein>
<evidence type="ECO:0000256" key="1">
    <source>
        <dbReference type="ARBA" id="ARBA00001917"/>
    </source>
</evidence>
<keyword evidence="8" id="KW-0694">RNA-binding</keyword>
<comment type="catalytic activity">
    <reaction evidence="11">
        <text>a 5,6-dihydrouridine in tRNA + NAD(+) = a uridine in tRNA + NADH + H(+)</text>
        <dbReference type="Rhea" id="RHEA:54452"/>
        <dbReference type="Rhea" id="RHEA-COMP:13339"/>
        <dbReference type="Rhea" id="RHEA-COMP:13887"/>
        <dbReference type="ChEBI" id="CHEBI:15378"/>
        <dbReference type="ChEBI" id="CHEBI:57540"/>
        <dbReference type="ChEBI" id="CHEBI:57945"/>
        <dbReference type="ChEBI" id="CHEBI:65315"/>
        <dbReference type="ChEBI" id="CHEBI:74443"/>
    </reaction>
</comment>
<comment type="cofactor">
    <cofactor evidence="1 12 14">
        <name>FMN</name>
        <dbReference type="ChEBI" id="CHEBI:58210"/>
    </cofactor>
</comment>
<keyword evidence="9 12" id="KW-0560">Oxidoreductase</keyword>
<organism evidence="16 17">
    <name type="scientific">Candidatus Avitreponema avistercoris</name>
    <dbReference type="NCBI Taxonomy" id="2840705"/>
    <lineage>
        <taxon>Bacteria</taxon>
        <taxon>Pseudomonadati</taxon>
        <taxon>Spirochaetota</taxon>
        <taxon>Spirochaetia</taxon>
        <taxon>Spirochaetales</taxon>
        <taxon>Candidatus Avitreponema</taxon>
    </lineage>
</organism>
<dbReference type="InterPro" id="IPR035587">
    <property type="entry name" value="DUS-like_FMN-bd"/>
</dbReference>
<dbReference type="InterPro" id="IPR001269">
    <property type="entry name" value="DUS_fam"/>
</dbReference>
<dbReference type="InterPro" id="IPR018517">
    <property type="entry name" value="tRNA_hU_synthase_CS"/>
</dbReference>
<dbReference type="NCBIfam" id="TIGR00737">
    <property type="entry name" value="nifR3_yhdG"/>
    <property type="match status" value="1"/>
</dbReference>
<keyword evidence="14" id="KW-0547">Nucleotide-binding</keyword>
<comment type="caution">
    <text evidence="16">The sequence shown here is derived from an EMBL/GenBank/DDBJ whole genome shotgun (WGS) entry which is preliminary data.</text>
</comment>
<evidence type="ECO:0000256" key="12">
    <source>
        <dbReference type="PIRNR" id="PIRNR006621"/>
    </source>
</evidence>
<comment type="catalytic activity">
    <reaction evidence="10">
        <text>a 5,6-dihydrouridine in tRNA + NADP(+) = a uridine in tRNA + NADPH + H(+)</text>
        <dbReference type="Rhea" id="RHEA:23624"/>
        <dbReference type="Rhea" id="RHEA-COMP:13339"/>
        <dbReference type="Rhea" id="RHEA-COMP:13887"/>
        <dbReference type="ChEBI" id="CHEBI:15378"/>
        <dbReference type="ChEBI" id="CHEBI:57783"/>
        <dbReference type="ChEBI" id="CHEBI:58349"/>
        <dbReference type="ChEBI" id="CHEBI:65315"/>
        <dbReference type="ChEBI" id="CHEBI:74443"/>
    </reaction>
</comment>
<accession>A0A9D9HGU3</accession>
<evidence type="ECO:0000256" key="14">
    <source>
        <dbReference type="PIRSR" id="PIRSR006621-2"/>
    </source>
</evidence>
<evidence type="ECO:0000256" key="6">
    <source>
        <dbReference type="ARBA" id="ARBA00022694"/>
    </source>
</evidence>
<evidence type="ECO:0000256" key="4">
    <source>
        <dbReference type="ARBA" id="ARBA00022630"/>
    </source>
</evidence>
<dbReference type="Proteomes" id="UP000823616">
    <property type="component" value="Unassembled WGS sequence"/>
</dbReference>
<dbReference type="PIRSF" id="PIRSF006621">
    <property type="entry name" value="Dus"/>
    <property type="match status" value="1"/>
</dbReference>
<dbReference type="PANTHER" id="PTHR45846">
    <property type="entry name" value="TRNA-DIHYDROURIDINE(47) SYNTHASE [NAD(P)(+)]-LIKE"/>
    <property type="match status" value="1"/>
</dbReference>
<evidence type="ECO:0000256" key="5">
    <source>
        <dbReference type="ARBA" id="ARBA00022643"/>
    </source>
</evidence>
<dbReference type="EMBL" id="JADIMS010000029">
    <property type="protein sequence ID" value="MBO8449808.1"/>
    <property type="molecule type" value="Genomic_DNA"/>
</dbReference>
<keyword evidence="6 12" id="KW-0819">tRNA processing</keyword>
<evidence type="ECO:0000256" key="8">
    <source>
        <dbReference type="ARBA" id="ARBA00022884"/>
    </source>
</evidence>
<dbReference type="GO" id="GO:0000049">
    <property type="term" value="F:tRNA binding"/>
    <property type="evidence" value="ECO:0007669"/>
    <property type="project" value="UniProtKB-KW"/>
</dbReference>
<dbReference type="GO" id="GO:0017150">
    <property type="term" value="F:tRNA dihydrouridine synthase activity"/>
    <property type="evidence" value="ECO:0007669"/>
    <property type="project" value="InterPro"/>
</dbReference>
<dbReference type="GO" id="GO:0050660">
    <property type="term" value="F:flavin adenine dinucleotide binding"/>
    <property type="evidence" value="ECO:0007669"/>
    <property type="project" value="InterPro"/>
</dbReference>
<evidence type="ECO:0000313" key="17">
    <source>
        <dbReference type="Proteomes" id="UP000823616"/>
    </source>
</evidence>
<keyword evidence="7" id="KW-0521">NADP</keyword>
<feature type="active site" description="Proton donor" evidence="13">
    <location>
        <position position="111"/>
    </location>
</feature>
<reference evidence="16" key="1">
    <citation type="submission" date="2020-10" db="EMBL/GenBank/DDBJ databases">
        <authorList>
            <person name="Gilroy R."/>
        </authorList>
    </citation>
    <scope>NUCLEOTIDE SEQUENCE</scope>
    <source>
        <strain evidence="16">B3-4054</strain>
    </source>
</reference>
<keyword evidence="5 12" id="KW-0288">FMN</keyword>
<name>A0A9D9HGU3_9SPIR</name>
<feature type="binding site" evidence="14">
    <location>
        <position position="80"/>
    </location>
    <ligand>
        <name>FMN</name>
        <dbReference type="ChEBI" id="CHEBI:58210"/>
    </ligand>
</feature>
<dbReference type="InterPro" id="IPR004652">
    <property type="entry name" value="DusB-like"/>
</dbReference>
<evidence type="ECO:0000256" key="11">
    <source>
        <dbReference type="ARBA" id="ARBA00048802"/>
    </source>
</evidence>
<feature type="domain" description="DUS-like FMN-binding" evidence="15">
    <location>
        <begin position="24"/>
        <end position="334"/>
    </location>
</feature>
<dbReference type="Pfam" id="PF01207">
    <property type="entry name" value="Dus"/>
    <property type="match status" value="1"/>
</dbReference>
<dbReference type="Gene3D" id="1.10.1200.80">
    <property type="entry name" value="Putative flavin oxidoreducatase, domain 2"/>
    <property type="match status" value="1"/>
</dbReference>
<dbReference type="Gene3D" id="3.20.20.70">
    <property type="entry name" value="Aldolase class I"/>
    <property type="match status" value="1"/>
</dbReference>
<dbReference type="AlphaFoldDB" id="A0A9D9HGU3"/>
<dbReference type="CDD" id="cd02801">
    <property type="entry name" value="DUS_like_FMN"/>
    <property type="match status" value="1"/>
</dbReference>
<feature type="binding site" evidence="14">
    <location>
        <position position="190"/>
    </location>
    <ligand>
        <name>FMN</name>
        <dbReference type="ChEBI" id="CHEBI:58210"/>
    </ligand>
</feature>
<evidence type="ECO:0000256" key="13">
    <source>
        <dbReference type="PIRSR" id="PIRSR006621-1"/>
    </source>
</evidence>
<reference evidence="16" key="2">
    <citation type="journal article" date="2021" name="PeerJ">
        <title>Extensive microbial diversity within the chicken gut microbiome revealed by metagenomics and culture.</title>
        <authorList>
            <person name="Gilroy R."/>
            <person name="Ravi A."/>
            <person name="Getino M."/>
            <person name="Pursley I."/>
            <person name="Horton D.L."/>
            <person name="Alikhan N.F."/>
            <person name="Baker D."/>
            <person name="Gharbi K."/>
            <person name="Hall N."/>
            <person name="Watson M."/>
            <person name="Adriaenssens E.M."/>
            <person name="Foster-Nyarko E."/>
            <person name="Jarju S."/>
            <person name="Secka A."/>
            <person name="Antonio M."/>
            <person name="Oren A."/>
            <person name="Chaudhuri R.R."/>
            <person name="La Ragione R."/>
            <person name="Hildebrand F."/>
            <person name="Pallen M.J."/>
        </authorList>
    </citation>
    <scope>NUCLEOTIDE SEQUENCE</scope>
    <source>
        <strain evidence="16">B3-4054</strain>
    </source>
</reference>
<comment type="function">
    <text evidence="2 12">Catalyzes the synthesis of 5,6-dihydrouridine (D), a modified base found in the D-loop of most tRNAs, via the reduction of the C5-C6 double bond in target uridines.</text>
</comment>
<evidence type="ECO:0000256" key="2">
    <source>
        <dbReference type="ARBA" id="ARBA00002790"/>
    </source>
</evidence>
<dbReference type="InterPro" id="IPR024036">
    <property type="entry name" value="tRNA-dHydroUridine_Synthase_C"/>
</dbReference>
<dbReference type="PROSITE" id="PS01136">
    <property type="entry name" value="UPF0034"/>
    <property type="match status" value="1"/>
</dbReference>